<dbReference type="CDD" id="cd01449">
    <property type="entry name" value="TST_Repeat_2"/>
    <property type="match status" value="1"/>
</dbReference>
<evidence type="ECO:0000313" key="5">
    <source>
        <dbReference type="Proteomes" id="UP001595952"/>
    </source>
</evidence>
<gene>
    <name evidence="4" type="ORF">ACFO0D_18135</name>
</gene>
<dbReference type="InterPro" id="IPR001307">
    <property type="entry name" value="Thiosulphate_STrfase_CS"/>
</dbReference>
<sequence>MPHTPYAHDVLVETTWLEQHLTDPTVRILEASEDSQLYRAGHVPGAGQLDGRADLWDPVIRDFLSPEAFAALMGRLGISPEMTVVLYGDKSNWWATYAFWALRYSGHQRVKLVNGGRQKLMADGFDLTEELPDIQGVSYPVQERHEALRIYRDEVQRHIGAVRAGLGALVDVRSPEEYAGYVTHMPDYPQEGVLRGGHIPGAVNLPWAMTLRPDGTFKAPEQLRRIYEGAGVTPERTVVTYCRIAERSSHTWFVLTQLLGYPDVRNYDGSWTEWGNAVGLPIEVTRH</sequence>
<name>A0ABV9IEE1_9DEIO</name>
<dbReference type="SMART" id="SM00450">
    <property type="entry name" value="RHOD"/>
    <property type="match status" value="2"/>
</dbReference>
<dbReference type="RefSeq" id="WP_380063235.1">
    <property type="nucleotide sequence ID" value="NZ_JBHSEI010000015.1"/>
</dbReference>
<organism evidence="4 5">
    <name type="scientific">Deinococcus hohokamensis</name>
    <dbReference type="NCBI Taxonomy" id="309883"/>
    <lineage>
        <taxon>Bacteria</taxon>
        <taxon>Thermotogati</taxon>
        <taxon>Deinococcota</taxon>
        <taxon>Deinococci</taxon>
        <taxon>Deinococcales</taxon>
        <taxon>Deinococcaceae</taxon>
        <taxon>Deinococcus</taxon>
    </lineage>
</organism>
<dbReference type="Gene3D" id="3.40.250.10">
    <property type="entry name" value="Rhodanese-like domain"/>
    <property type="match status" value="2"/>
</dbReference>
<dbReference type="SUPFAM" id="SSF52821">
    <property type="entry name" value="Rhodanese/Cell cycle control phosphatase"/>
    <property type="match status" value="2"/>
</dbReference>
<dbReference type="InterPro" id="IPR051126">
    <property type="entry name" value="Thiosulfate_sulfurtransferase"/>
</dbReference>
<evidence type="ECO:0000313" key="4">
    <source>
        <dbReference type="EMBL" id="MFC4640253.1"/>
    </source>
</evidence>
<dbReference type="InterPro" id="IPR036873">
    <property type="entry name" value="Rhodanese-like_dom_sf"/>
</dbReference>
<keyword evidence="1" id="KW-0677">Repeat</keyword>
<feature type="domain" description="Rhodanese" evidence="3">
    <location>
        <begin position="169"/>
        <end position="283"/>
    </location>
</feature>
<dbReference type="GO" id="GO:0016740">
    <property type="term" value="F:transferase activity"/>
    <property type="evidence" value="ECO:0007669"/>
    <property type="project" value="UniProtKB-KW"/>
</dbReference>
<keyword evidence="2 4" id="KW-0808">Transferase</keyword>
<evidence type="ECO:0000259" key="3">
    <source>
        <dbReference type="PROSITE" id="PS50206"/>
    </source>
</evidence>
<protein>
    <recommendedName>
        <fullName evidence="2">Sulfurtransferase</fullName>
    </recommendedName>
</protein>
<dbReference type="PROSITE" id="PS00380">
    <property type="entry name" value="RHODANESE_1"/>
    <property type="match status" value="1"/>
</dbReference>
<comment type="caution">
    <text evidence="4">The sequence shown here is derived from an EMBL/GenBank/DDBJ whole genome shotgun (WGS) entry which is preliminary data.</text>
</comment>
<keyword evidence="5" id="KW-1185">Reference proteome</keyword>
<evidence type="ECO:0000256" key="1">
    <source>
        <dbReference type="ARBA" id="ARBA00022737"/>
    </source>
</evidence>
<dbReference type="PROSITE" id="PS00683">
    <property type="entry name" value="RHODANESE_2"/>
    <property type="match status" value="1"/>
</dbReference>
<dbReference type="CDD" id="cd01448">
    <property type="entry name" value="TST_Repeat_1"/>
    <property type="match status" value="1"/>
</dbReference>
<dbReference type="PANTHER" id="PTHR43855">
    <property type="entry name" value="THIOSULFATE SULFURTRANSFERASE"/>
    <property type="match status" value="1"/>
</dbReference>
<proteinExistence type="predicted"/>
<dbReference type="InterPro" id="IPR001763">
    <property type="entry name" value="Rhodanese-like_dom"/>
</dbReference>
<reference evidence="5" key="1">
    <citation type="journal article" date="2019" name="Int. J. Syst. Evol. Microbiol.">
        <title>The Global Catalogue of Microorganisms (GCM) 10K type strain sequencing project: providing services to taxonomists for standard genome sequencing and annotation.</title>
        <authorList>
            <consortium name="The Broad Institute Genomics Platform"/>
            <consortium name="The Broad Institute Genome Sequencing Center for Infectious Disease"/>
            <person name="Wu L."/>
            <person name="Ma J."/>
        </authorList>
    </citation>
    <scope>NUCLEOTIDE SEQUENCE [LARGE SCALE GENOMIC DNA]</scope>
    <source>
        <strain evidence="5">CCUG 55995</strain>
    </source>
</reference>
<dbReference type="EMBL" id="JBHSEI010000015">
    <property type="protein sequence ID" value="MFC4640253.1"/>
    <property type="molecule type" value="Genomic_DNA"/>
</dbReference>
<evidence type="ECO:0000256" key="2">
    <source>
        <dbReference type="RuleBase" id="RU000507"/>
    </source>
</evidence>
<dbReference type="Proteomes" id="UP001595952">
    <property type="component" value="Unassembled WGS sequence"/>
</dbReference>
<feature type="domain" description="Rhodanese" evidence="3">
    <location>
        <begin position="22"/>
        <end position="129"/>
    </location>
</feature>
<accession>A0ABV9IEE1</accession>
<dbReference type="Pfam" id="PF00581">
    <property type="entry name" value="Rhodanese"/>
    <property type="match status" value="2"/>
</dbReference>
<dbReference type="PROSITE" id="PS50206">
    <property type="entry name" value="RHODANESE_3"/>
    <property type="match status" value="2"/>
</dbReference>
<dbReference type="PANTHER" id="PTHR43855:SF1">
    <property type="entry name" value="THIOSULFATE SULFURTRANSFERASE"/>
    <property type="match status" value="1"/>
</dbReference>